<dbReference type="PANTHER" id="PTHR42648:SF31">
    <property type="entry name" value="RNA-DIRECTED DNA POLYMERASE"/>
    <property type="match status" value="1"/>
</dbReference>
<evidence type="ECO:0000256" key="1">
    <source>
        <dbReference type="ARBA" id="ARBA00022723"/>
    </source>
</evidence>
<dbReference type="GO" id="GO:0003676">
    <property type="term" value="F:nucleic acid binding"/>
    <property type="evidence" value="ECO:0007669"/>
    <property type="project" value="InterPro"/>
</dbReference>
<evidence type="ECO:0000313" key="4">
    <source>
        <dbReference type="EMBL" id="KYP37858.1"/>
    </source>
</evidence>
<keyword evidence="2" id="KW-0378">Hydrolase</keyword>
<evidence type="ECO:0000259" key="3">
    <source>
        <dbReference type="PROSITE" id="PS50994"/>
    </source>
</evidence>
<dbReference type="PROSITE" id="PS50994">
    <property type="entry name" value="INTEGRASE"/>
    <property type="match status" value="1"/>
</dbReference>
<protein>
    <submittedName>
        <fullName evidence="4">Retrovirus-related Pol polyprotein from transposon TNT 1-94</fullName>
        <ecNumber evidence="4">1.2.1.27</ecNumber>
    </submittedName>
</protein>
<dbReference type="OMA" id="ASINRWH"/>
<dbReference type="GO" id="GO:0004491">
    <property type="term" value="F:methylmalonate-semialdehyde dehydrogenase (acylating, NAD) activity"/>
    <property type="evidence" value="ECO:0007669"/>
    <property type="project" value="UniProtKB-EC"/>
</dbReference>
<dbReference type="Gene3D" id="3.30.420.10">
    <property type="entry name" value="Ribonuclease H-like superfamily/Ribonuclease H"/>
    <property type="match status" value="1"/>
</dbReference>
<dbReference type="InterPro" id="IPR012337">
    <property type="entry name" value="RNaseH-like_sf"/>
</dbReference>
<dbReference type="InterPro" id="IPR001584">
    <property type="entry name" value="Integrase_cat-core"/>
</dbReference>
<gene>
    <name evidence="4" type="ORF">KK1_040925</name>
</gene>
<reference evidence="4" key="1">
    <citation type="journal article" date="2012" name="Nat. Biotechnol.">
        <title>Draft genome sequence of pigeonpea (Cajanus cajan), an orphan legume crop of resource-poor farmers.</title>
        <authorList>
            <person name="Varshney R.K."/>
            <person name="Chen W."/>
            <person name="Li Y."/>
            <person name="Bharti A.K."/>
            <person name="Saxena R.K."/>
            <person name="Schlueter J.A."/>
            <person name="Donoghue M.T."/>
            <person name="Azam S."/>
            <person name="Fan G."/>
            <person name="Whaley A.M."/>
            <person name="Farmer A.D."/>
            <person name="Sheridan J."/>
            <person name="Iwata A."/>
            <person name="Tuteja R."/>
            <person name="Penmetsa R.V."/>
            <person name="Wu W."/>
            <person name="Upadhyaya H.D."/>
            <person name="Yang S.P."/>
            <person name="Shah T."/>
            <person name="Saxena K.B."/>
            <person name="Michael T."/>
            <person name="McCombie W.R."/>
            <person name="Yang B."/>
            <person name="Zhang G."/>
            <person name="Yang H."/>
            <person name="Wang J."/>
            <person name="Spillane C."/>
            <person name="Cook D.R."/>
            <person name="May G.D."/>
            <person name="Xu X."/>
            <person name="Jackson S.A."/>
        </authorList>
    </citation>
    <scope>NUCLEOTIDE SEQUENCE [LARGE SCALE GENOMIC DNA]</scope>
</reference>
<dbReference type="SUPFAM" id="SSF56672">
    <property type="entry name" value="DNA/RNA polymerases"/>
    <property type="match status" value="1"/>
</dbReference>
<dbReference type="EC" id="1.2.1.27" evidence="4"/>
<dbReference type="EMBL" id="KQ484061">
    <property type="protein sequence ID" value="KYP37858.1"/>
    <property type="molecule type" value="Genomic_DNA"/>
</dbReference>
<sequence length="533" mass="60534">MALTSKNKMGFLTGSVPIPSPNDATYPPWERCNMLLMSWLINSVSPSIAQSIIYLDLAVDVWNDLQERFSYSDLFRIAELQEEIYALKQGPLTVTDFFTTLKHTACYCGTNSNEPHSSTRVNLIQKGPNSFSGPSGNTPFIFCSVTPQTSHVLSFNSLYNSSSCIVDSGATNHISCSLKKFQELSTMKMVGLAKLQQGLYHLVTQQNSSHTPYVPSVNHLSVSTINHHNIWHFQYDIFEVQINIENFIALIETHFDSKVKILHFDNGPEFSLKNFYASKGIIHQTSCPYTPQQNARVERKHQHIVNVAWALMFQSEIPNKFWSYAIKHAIFLINRVPSPIIQNKTPFELIFNNKLDFSSIKLPPFDYNFVMSLFFESEPATYKEAIHNPGWIEAMNVEIDSLNLNQTWDIVVPPPNVKPIGCKWVYKIKRKADGSIERYKARLVAKGFSQIEGIDYMETFSAVAKMTTIRVVLALASINRWHLQQLDVSNAFLHGDLAEDAYMTIPPVIHGYSSSHCCKLRKSLYGLKQASRR</sequence>
<dbReference type="Gramene" id="C.cajan_44463.t">
    <property type="protein sequence ID" value="C.cajan_44463.t"/>
    <property type="gene ID" value="C.cajan_44463"/>
</dbReference>
<dbReference type="SUPFAM" id="SSF53098">
    <property type="entry name" value="Ribonuclease H-like"/>
    <property type="match status" value="1"/>
</dbReference>
<dbReference type="InterPro" id="IPR013103">
    <property type="entry name" value="RVT_2"/>
</dbReference>
<proteinExistence type="predicted"/>
<evidence type="ECO:0000256" key="2">
    <source>
        <dbReference type="ARBA" id="ARBA00022801"/>
    </source>
</evidence>
<dbReference type="InterPro" id="IPR036397">
    <property type="entry name" value="RNaseH_sf"/>
</dbReference>
<keyword evidence="5" id="KW-1185">Reference proteome</keyword>
<dbReference type="Proteomes" id="UP000075243">
    <property type="component" value="Unassembled WGS sequence"/>
</dbReference>
<dbReference type="InterPro" id="IPR043502">
    <property type="entry name" value="DNA/RNA_pol_sf"/>
</dbReference>
<dbReference type="AlphaFoldDB" id="A0A151R5H9"/>
<organism evidence="4 5">
    <name type="scientific">Cajanus cajan</name>
    <name type="common">Pigeon pea</name>
    <name type="synonym">Cajanus indicus</name>
    <dbReference type="NCBI Taxonomy" id="3821"/>
    <lineage>
        <taxon>Eukaryota</taxon>
        <taxon>Viridiplantae</taxon>
        <taxon>Streptophyta</taxon>
        <taxon>Embryophyta</taxon>
        <taxon>Tracheophyta</taxon>
        <taxon>Spermatophyta</taxon>
        <taxon>Magnoliopsida</taxon>
        <taxon>eudicotyledons</taxon>
        <taxon>Gunneridae</taxon>
        <taxon>Pentapetalae</taxon>
        <taxon>rosids</taxon>
        <taxon>fabids</taxon>
        <taxon>Fabales</taxon>
        <taxon>Fabaceae</taxon>
        <taxon>Papilionoideae</taxon>
        <taxon>50 kb inversion clade</taxon>
        <taxon>NPAAA clade</taxon>
        <taxon>indigoferoid/millettioid clade</taxon>
        <taxon>Phaseoleae</taxon>
        <taxon>Cajanus</taxon>
    </lineage>
</organism>
<dbReference type="GO" id="GO:0046872">
    <property type="term" value="F:metal ion binding"/>
    <property type="evidence" value="ECO:0007669"/>
    <property type="project" value="UniProtKB-KW"/>
</dbReference>
<keyword evidence="1" id="KW-0479">Metal-binding</keyword>
<dbReference type="Pfam" id="PF07727">
    <property type="entry name" value="RVT_2"/>
    <property type="match status" value="1"/>
</dbReference>
<keyword evidence="4" id="KW-0560">Oxidoreductase</keyword>
<dbReference type="GO" id="GO:0015074">
    <property type="term" value="P:DNA integration"/>
    <property type="evidence" value="ECO:0007669"/>
    <property type="project" value="InterPro"/>
</dbReference>
<dbReference type="GO" id="GO:0016787">
    <property type="term" value="F:hydrolase activity"/>
    <property type="evidence" value="ECO:0007669"/>
    <property type="project" value="UniProtKB-KW"/>
</dbReference>
<dbReference type="PANTHER" id="PTHR42648">
    <property type="entry name" value="TRANSPOSASE, PUTATIVE-RELATED"/>
    <property type="match status" value="1"/>
</dbReference>
<name>A0A151R5H9_CAJCA</name>
<dbReference type="InterPro" id="IPR039537">
    <property type="entry name" value="Retrotran_Ty1/copia-like"/>
</dbReference>
<evidence type="ECO:0000313" key="5">
    <source>
        <dbReference type="Proteomes" id="UP000075243"/>
    </source>
</evidence>
<accession>A0A151R5H9</accession>
<feature type="domain" description="Integrase catalytic" evidence="3">
    <location>
        <begin position="260"/>
        <end position="354"/>
    </location>
</feature>